<evidence type="ECO:0000259" key="1">
    <source>
        <dbReference type="Pfam" id="PF13785"/>
    </source>
</evidence>
<dbReference type="InterPro" id="IPR025235">
    <property type="entry name" value="DUF4178"/>
</dbReference>
<proteinExistence type="predicted"/>
<dbReference type="Proteomes" id="UP000509222">
    <property type="component" value="Chromosome"/>
</dbReference>
<keyword evidence="3" id="KW-1185">Reference proteome</keyword>
<organism evidence="2 3">
    <name type="scientific">Planococcus glaciei</name>
    <dbReference type="NCBI Taxonomy" id="459472"/>
    <lineage>
        <taxon>Bacteria</taxon>
        <taxon>Bacillati</taxon>
        <taxon>Bacillota</taxon>
        <taxon>Bacilli</taxon>
        <taxon>Bacillales</taxon>
        <taxon>Caryophanaceae</taxon>
        <taxon>Planococcus</taxon>
    </lineage>
</organism>
<reference evidence="3" key="1">
    <citation type="submission" date="2020-06" db="EMBL/GenBank/DDBJ databases">
        <title>Isolation of Planomicrobium glaciei.</title>
        <authorList>
            <person name="Malisova L."/>
            <person name="Safrankova R."/>
            <person name="Jakubu V."/>
            <person name="Spanelova P."/>
        </authorList>
    </citation>
    <scope>NUCLEOTIDE SEQUENCE [LARGE SCALE GENOMIC DNA]</scope>
    <source>
        <strain evidence="3">NRL-ATB46093</strain>
    </source>
</reference>
<dbReference type="EMBL" id="CP051177">
    <property type="protein sequence ID" value="QKX50274.1"/>
    <property type="molecule type" value="Genomic_DNA"/>
</dbReference>
<accession>A0A7H8Q8G5</accession>
<protein>
    <submittedName>
        <fullName evidence="2">DUF4178 domain-containing protein</fullName>
    </submittedName>
</protein>
<gene>
    <name evidence="2" type="ORF">HF394_06535</name>
</gene>
<dbReference type="RefSeq" id="WP_036811025.1">
    <property type="nucleotide sequence ID" value="NZ_CP051177.1"/>
</dbReference>
<evidence type="ECO:0000313" key="2">
    <source>
        <dbReference type="EMBL" id="QKX50274.1"/>
    </source>
</evidence>
<sequence>MGFLSRLFYGTEKDKKGPAVEKRTLRNLQVKDFVTYDLMDYEVVGKIHYNDSGYTWDAFQLASAGKNIWLSVEMDDELEVGVYEKIRIPGLEPGKKEISHDGKTYFLEEQGRAYVTSFGRSENVNGAEMAYYEYLDEAGESYLSVEVWGSEVEVSKGYEIEEYEVTILAGS</sequence>
<dbReference type="AlphaFoldDB" id="A0A7H8Q8G5"/>
<feature type="domain" description="DUF4178" evidence="1">
    <location>
        <begin position="30"/>
        <end position="161"/>
    </location>
</feature>
<name>A0A7H8Q8G5_9BACL</name>
<evidence type="ECO:0000313" key="3">
    <source>
        <dbReference type="Proteomes" id="UP000509222"/>
    </source>
</evidence>
<dbReference type="Pfam" id="PF13785">
    <property type="entry name" value="DUF4178"/>
    <property type="match status" value="1"/>
</dbReference>